<evidence type="ECO:0000313" key="7">
    <source>
        <dbReference type="Proteomes" id="UP000318331"/>
    </source>
</evidence>
<protein>
    <submittedName>
        <fullName evidence="6">BglG family transcriptional antiterminator</fullName>
    </submittedName>
</protein>
<evidence type="ECO:0000256" key="1">
    <source>
        <dbReference type="ARBA" id="ARBA00022737"/>
    </source>
</evidence>
<dbReference type="AlphaFoldDB" id="A0A543I579"/>
<dbReference type="CDD" id="cd00211">
    <property type="entry name" value="PTS_IIA_fru"/>
    <property type="match status" value="1"/>
</dbReference>
<dbReference type="InterPro" id="IPR050661">
    <property type="entry name" value="BglG_antiterminators"/>
</dbReference>
<dbReference type="OrthoDB" id="3710983at2"/>
<gene>
    <name evidence="6" type="ORF">FB466_0564</name>
</gene>
<accession>A0A543I579</accession>
<dbReference type="GO" id="GO:0008982">
    <property type="term" value="F:protein-N(PI)-phosphohistidine-sugar phosphotransferase activity"/>
    <property type="evidence" value="ECO:0007669"/>
    <property type="project" value="InterPro"/>
</dbReference>
<dbReference type="Pfam" id="PF00359">
    <property type="entry name" value="PTS_EIIA_2"/>
    <property type="match status" value="1"/>
</dbReference>
<dbReference type="PANTHER" id="PTHR30185">
    <property type="entry name" value="CRYPTIC BETA-GLUCOSIDE BGL OPERON ANTITERMINATOR"/>
    <property type="match status" value="1"/>
</dbReference>
<evidence type="ECO:0000259" key="5">
    <source>
        <dbReference type="PROSITE" id="PS51372"/>
    </source>
</evidence>
<dbReference type="EMBL" id="VFPN01000001">
    <property type="protein sequence ID" value="TQM65752.1"/>
    <property type="molecule type" value="Genomic_DNA"/>
</dbReference>
<feature type="domain" description="PTS EIIA type-2" evidence="3">
    <location>
        <begin position="524"/>
        <end position="664"/>
    </location>
</feature>
<evidence type="ECO:0000259" key="4">
    <source>
        <dbReference type="PROSITE" id="PS51099"/>
    </source>
</evidence>
<dbReference type="Gene3D" id="1.10.10.10">
    <property type="entry name" value="Winged helix-like DNA-binding domain superfamily/Winged helix DNA-binding domain"/>
    <property type="match status" value="1"/>
</dbReference>
<dbReference type="InterPro" id="IPR036634">
    <property type="entry name" value="PRD_sf"/>
</dbReference>
<dbReference type="PROSITE" id="PS51372">
    <property type="entry name" value="PRD_2"/>
    <property type="match status" value="1"/>
</dbReference>
<dbReference type="PANTHER" id="PTHR30185:SF13">
    <property type="entry name" value="LICABCH OPERON REGULATOR-RELATED"/>
    <property type="match status" value="1"/>
</dbReference>
<organism evidence="6 7">
    <name type="scientific">Klugiella xanthotipulae</name>
    <dbReference type="NCBI Taxonomy" id="244735"/>
    <lineage>
        <taxon>Bacteria</taxon>
        <taxon>Bacillati</taxon>
        <taxon>Actinomycetota</taxon>
        <taxon>Actinomycetes</taxon>
        <taxon>Micrococcales</taxon>
        <taxon>Microbacteriaceae</taxon>
        <taxon>Klugiella</taxon>
    </lineage>
</organism>
<evidence type="ECO:0000313" key="6">
    <source>
        <dbReference type="EMBL" id="TQM65752.1"/>
    </source>
</evidence>
<dbReference type="RefSeq" id="WP_141915641.1">
    <property type="nucleotide sequence ID" value="NZ_BAAAYS010000001.1"/>
</dbReference>
<dbReference type="CDD" id="cd05568">
    <property type="entry name" value="PTS_IIB_bgl_like"/>
    <property type="match status" value="1"/>
</dbReference>
<dbReference type="Proteomes" id="UP000318331">
    <property type="component" value="Unassembled WGS sequence"/>
</dbReference>
<sequence>MSTERAKSLVAYLAQADDWVTASELAHTLGVTTRSVRNYATEMRDHYAPFEVLIRGPLGYRINRVALQAHHEATSGNLSPESTAISRAGIDRGSERPAHRQRAIVEWILGNTSPVDPHEIAAHFFISESTLEADLRRQRPVVARAGLTPTRRANGISIEGHEPNKRRLLATLYLEDLDNNVIDLTDVARTYGVPPLGPIKTAVIDRLESYGYRVNEFGLSSVLLSLAIIASRIRTGHFLAPGDAEPLDEDDQLIPLAAALLEQVATPPARAEEARHLARLMHTQVARGGSVSPEDDAEEHADPPARAATRRRSAESLSVLRTQVAAAVELASHHYAIALTDDELVTRLTDHVANMLDRMRDQLSSPNPMTRSLKTHYPVVYDVAVFLATELSRVNGVRVDENEIAFLALHIGSFLAQRPSRTQRVRCAFVCPDYYSMHRFLRERIEEELADIIEVVTVVTRTDVAWAHLEVDLILSTIPAPTSVHNVLQIQPFLTEEDAERIRARVSRFHRTKRRAALKERLLRYLSPELFTAHLDVSDESEAITHLGGLMVEQGIIDDSYVQGALDRERMSSTAFNDLIAIPHALTMTARRTAIAIAVTKTALPWGSSRVHVIAFIAFAESERNEFQSVFDQLVKVFSSREDVQHILRSSATFDGFIDALARVMDA</sequence>
<dbReference type="SUPFAM" id="SSF55804">
    <property type="entry name" value="Phoshotransferase/anion transport protein"/>
    <property type="match status" value="1"/>
</dbReference>
<dbReference type="GO" id="GO:0006355">
    <property type="term" value="P:regulation of DNA-templated transcription"/>
    <property type="evidence" value="ECO:0007669"/>
    <property type="project" value="InterPro"/>
</dbReference>
<reference evidence="6 7" key="1">
    <citation type="submission" date="2019-06" db="EMBL/GenBank/DDBJ databases">
        <title>Sequencing the genomes of 1000 actinobacteria strains.</title>
        <authorList>
            <person name="Klenk H.-P."/>
        </authorList>
    </citation>
    <scope>NUCLEOTIDE SEQUENCE [LARGE SCALE GENOMIC DNA]</scope>
    <source>
        <strain evidence="6 7">DSM 18031</strain>
    </source>
</reference>
<feature type="domain" description="PTS EIIB type-2" evidence="4">
    <location>
        <begin position="425"/>
        <end position="514"/>
    </location>
</feature>
<feature type="domain" description="PRD" evidence="5">
    <location>
        <begin position="315"/>
        <end position="421"/>
    </location>
</feature>
<dbReference type="SUPFAM" id="SSF63520">
    <property type="entry name" value="PTS-regulatory domain, PRD"/>
    <property type="match status" value="1"/>
</dbReference>
<dbReference type="InterPro" id="IPR013011">
    <property type="entry name" value="PTS_EIIB_2"/>
</dbReference>
<dbReference type="Pfam" id="PF00874">
    <property type="entry name" value="PRD"/>
    <property type="match status" value="1"/>
</dbReference>
<dbReference type="PROSITE" id="PS51094">
    <property type="entry name" value="PTS_EIIA_TYPE_2"/>
    <property type="match status" value="1"/>
</dbReference>
<name>A0A543I579_9MICO</name>
<dbReference type="InterPro" id="IPR036388">
    <property type="entry name" value="WH-like_DNA-bd_sf"/>
</dbReference>
<dbReference type="Gene3D" id="1.10.1790.10">
    <property type="entry name" value="PRD domain"/>
    <property type="match status" value="1"/>
</dbReference>
<keyword evidence="1" id="KW-0677">Repeat</keyword>
<dbReference type="InterPro" id="IPR016152">
    <property type="entry name" value="PTrfase/Anion_transptr"/>
</dbReference>
<dbReference type="InterPro" id="IPR011608">
    <property type="entry name" value="PRD"/>
</dbReference>
<dbReference type="Gene3D" id="3.40.930.10">
    <property type="entry name" value="Mannitol-specific EII, Chain A"/>
    <property type="match status" value="1"/>
</dbReference>
<dbReference type="GO" id="GO:0009401">
    <property type="term" value="P:phosphoenolpyruvate-dependent sugar phosphotransferase system"/>
    <property type="evidence" value="ECO:0007669"/>
    <property type="project" value="InterPro"/>
</dbReference>
<keyword evidence="7" id="KW-1185">Reference proteome</keyword>
<dbReference type="PROSITE" id="PS51099">
    <property type="entry name" value="PTS_EIIB_TYPE_2"/>
    <property type="match status" value="1"/>
</dbReference>
<feature type="region of interest" description="Disordered" evidence="2">
    <location>
        <begin position="285"/>
        <end position="313"/>
    </location>
</feature>
<proteinExistence type="predicted"/>
<comment type="caution">
    <text evidence="6">The sequence shown here is derived from an EMBL/GenBank/DDBJ whole genome shotgun (WGS) entry which is preliminary data.</text>
</comment>
<evidence type="ECO:0000256" key="2">
    <source>
        <dbReference type="SAM" id="MobiDB-lite"/>
    </source>
</evidence>
<dbReference type="InterPro" id="IPR002178">
    <property type="entry name" value="PTS_EIIA_type-2_dom"/>
</dbReference>
<evidence type="ECO:0000259" key="3">
    <source>
        <dbReference type="PROSITE" id="PS51094"/>
    </source>
</evidence>